<name>A0AB33CQQ5_ALCFA</name>
<organism evidence="1 2">
    <name type="scientific">Alcaligenes faecalis</name>
    <dbReference type="NCBI Taxonomy" id="511"/>
    <lineage>
        <taxon>Bacteria</taxon>
        <taxon>Pseudomonadati</taxon>
        <taxon>Pseudomonadota</taxon>
        <taxon>Betaproteobacteria</taxon>
        <taxon>Burkholderiales</taxon>
        <taxon>Alcaligenaceae</taxon>
        <taxon>Alcaligenes</taxon>
    </lineage>
</organism>
<evidence type="ECO:0000313" key="1">
    <source>
        <dbReference type="EMBL" id="ASR88868.1"/>
    </source>
</evidence>
<dbReference type="KEGG" id="afq:AFA_05045"/>
<protein>
    <submittedName>
        <fullName evidence="1">Uncharacterized protein</fullName>
    </submittedName>
</protein>
<accession>A0AB33CQQ5</accession>
<dbReference type="Proteomes" id="UP000214561">
    <property type="component" value="Chromosome"/>
</dbReference>
<reference evidence="1 2" key="1">
    <citation type="submission" date="2017-05" db="EMBL/GenBank/DDBJ databases">
        <authorList>
            <person name="Qiu J.G."/>
            <person name="He J."/>
        </authorList>
    </citation>
    <scope>NUCLEOTIDE SEQUENCE [LARGE SCALE GENOMIC DNA]</scope>
    <source>
        <strain evidence="1 2">JQ135</strain>
    </source>
</reference>
<evidence type="ECO:0000313" key="2">
    <source>
        <dbReference type="Proteomes" id="UP000214561"/>
    </source>
</evidence>
<sequence>MNRIDLFPRIHKVLEEVEKYRKGEREAGNLMNEMDAILSETLQAAGDLREDAAKQKDGEAEYDQRVSGIANLYENAAATLHKDLLDLFKLPKINPAPKRKLFKP</sequence>
<proteinExistence type="predicted"/>
<dbReference type="EMBL" id="CP021641">
    <property type="protein sequence ID" value="ASR88868.1"/>
    <property type="molecule type" value="Genomic_DNA"/>
</dbReference>
<dbReference type="RefSeq" id="WP_094195980.1">
    <property type="nucleotide sequence ID" value="NZ_CP021641.1"/>
</dbReference>
<dbReference type="AlphaFoldDB" id="A0AB33CQQ5"/>
<gene>
    <name evidence="1" type="ORF">AFA_05045</name>
</gene>